<keyword evidence="1" id="KW-0812">Transmembrane</keyword>
<feature type="domain" description="DUF58" evidence="2">
    <location>
        <begin position="192"/>
        <end position="259"/>
    </location>
</feature>
<dbReference type="AlphaFoldDB" id="A0A5S4EYY6"/>
<evidence type="ECO:0000259" key="2">
    <source>
        <dbReference type="Pfam" id="PF01882"/>
    </source>
</evidence>
<keyword evidence="1" id="KW-0472">Membrane</keyword>
<name>A0A5S4EYY6_9ACTN</name>
<protein>
    <submittedName>
        <fullName evidence="3">DUF58 domain-containing protein</fullName>
    </submittedName>
</protein>
<dbReference type="OrthoDB" id="9812729at2"/>
<accession>A0A5S4EYY6</accession>
<evidence type="ECO:0000313" key="4">
    <source>
        <dbReference type="Proteomes" id="UP000309128"/>
    </source>
</evidence>
<dbReference type="Proteomes" id="UP000309128">
    <property type="component" value="Unassembled WGS sequence"/>
</dbReference>
<keyword evidence="1" id="KW-1133">Transmembrane helix</keyword>
<evidence type="ECO:0000313" key="3">
    <source>
        <dbReference type="EMBL" id="TMR08954.1"/>
    </source>
</evidence>
<dbReference type="PANTHER" id="PTHR34351">
    <property type="entry name" value="SLR1927 PROTEIN-RELATED"/>
    <property type="match status" value="1"/>
</dbReference>
<dbReference type="RefSeq" id="WP_138672865.1">
    <property type="nucleotide sequence ID" value="NZ_VCKY01000261.1"/>
</dbReference>
<dbReference type="EMBL" id="VCKY01000261">
    <property type="protein sequence ID" value="TMR08954.1"/>
    <property type="molecule type" value="Genomic_DNA"/>
</dbReference>
<gene>
    <name evidence="3" type="ORF">ETD86_45610</name>
</gene>
<keyword evidence="4" id="KW-1185">Reference proteome</keyword>
<feature type="transmembrane region" description="Helical" evidence="1">
    <location>
        <begin position="30"/>
        <end position="50"/>
    </location>
</feature>
<proteinExistence type="predicted"/>
<reference evidence="3 4" key="1">
    <citation type="submission" date="2019-05" db="EMBL/GenBank/DDBJ databases">
        <title>Draft genome sequence of Nonomuraea turkmeniaca DSM 43926.</title>
        <authorList>
            <person name="Saricaoglu S."/>
            <person name="Isik K."/>
        </authorList>
    </citation>
    <scope>NUCLEOTIDE SEQUENCE [LARGE SCALE GENOMIC DNA]</scope>
    <source>
        <strain evidence="3 4">DSM 43926</strain>
    </source>
</reference>
<evidence type="ECO:0000256" key="1">
    <source>
        <dbReference type="SAM" id="Phobius"/>
    </source>
</evidence>
<dbReference type="PANTHER" id="PTHR34351:SF2">
    <property type="entry name" value="DUF58 DOMAIN-CONTAINING PROTEIN"/>
    <property type="match status" value="1"/>
</dbReference>
<sequence>MPVLTGTGVAVLGGGALVLAGGLVGGYAALAGLGAAAPVLVLAAVAIMLLPDRLEARRTVTNDRVTVGSGITCAISVRNAGRLPMGWTDAADRIGGEEFRAAIAPLGRGASARAEYVVPTTRRGLLILGPLVLERRDPLGLAVRRRTVAGASAIWVHPRAHPLRALPAGTLPDMDGELGGHAPHGTSTFAGLREYQPGDDPRLIHWRSTARTGALLVQERVDSSEPAATVVLDTRAEVLEEVEFEEAVEVAASIVAAHVRSGLAVAGEDAREIAAMGARGPLDRLAAARLGEGLDVSAVHAPARHAAPGGQLILVTGTDAGVLARFAAEAPRFSLLLIVQLDSAATSSTVIRRGGATVIRASTAAAAVRSIGRLDGGRA</sequence>
<dbReference type="Pfam" id="PF01882">
    <property type="entry name" value="DUF58"/>
    <property type="match status" value="1"/>
</dbReference>
<dbReference type="InterPro" id="IPR002881">
    <property type="entry name" value="DUF58"/>
</dbReference>
<comment type="caution">
    <text evidence="3">The sequence shown here is derived from an EMBL/GenBank/DDBJ whole genome shotgun (WGS) entry which is preliminary data.</text>
</comment>
<organism evidence="3 4">
    <name type="scientific">Nonomuraea turkmeniaca</name>
    <dbReference type="NCBI Taxonomy" id="103838"/>
    <lineage>
        <taxon>Bacteria</taxon>
        <taxon>Bacillati</taxon>
        <taxon>Actinomycetota</taxon>
        <taxon>Actinomycetes</taxon>
        <taxon>Streptosporangiales</taxon>
        <taxon>Streptosporangiaceae</taxon>
        <taxon>Nonomuraea</taxon>
    </lineage>
</organism>